<organism evidence="2 3">
    <name type="scientific">Spodoptera littoralis</name>
    <name type="common">Egyptian cotton leafworm</name>
    <dbReference type="NCBI Taxonomy" id="7109"/>
    <lineage>
        <taxon>Eukaryota</taxon>
        <taxon>Metazoa</taxon>
        <taxon>Ecdysozoa</taxon>
        <taxon>Arthropoda</taxon>
        <taxon>Hexapoda</taxon>
        <taxon>Insecta</taxon>
        <taxon>Pterygota</taxon>
        <taxon>Neoptera</taxon>
        <taxon>Endopterygota</taxon>
        <taxon>Lepidoptera</taxon>
        <taxon>Glossata</taxon>
        <taxon>Ditrysia</taxon>
        <taxon>Noctuoidea</taxon>
        <taxon>Noctuidae</taxon>
        <taxon>Amphipyrinae</taxon>
        <taxon>Spodoptera</taxon>
    </lineage>
</organism>
<reference evidence="2" key="1">
    <citation type="submission" date="2022-02" db="EMBL/GenBank/DDBJ databases">
        <authorList>
            <person name="King R."/>
        </authorList>
    </citation>
    <scope>NUCLEOTIDE SEQUENCE</scope>
</reference>
<evidence type="ECO:0000313" key="2">
    <source>
        <dbReference type="EMBL" id="CAH1636382.1"/>
    </source>
</evidence>
<dbReference type="Proteomes" id="UP001153321">
    <property type="component" value="Chromosome 13"/>
</dbReference>
<gene>
    <name evidence="2" type="ORF">SPLIT_LOCUS1744</name>
</gene>
<feature type="region of interest" description="Disordered" evidence="1">
    <location>
        <begin position="1"/>
        <end position="23"/>
    </location>
</feature>
<sequence length="185" mass="20278">MSPTSWFLPSVGAPSTSAQTTQTTAMRPIVAPATWTTPSLCPRHAPPTNAAPTPLQASSCQLSTDVKRCDITNNQLAVTSRVQAIITTHHFLDKLFKPLQSRDGVNNINSARYGTTSCPVVGNCQVALCSRVVNIHFPLSNNDRTCPKRMLRHTLHRPSSERYSSILSLKVGSSIIFSNFDRIFK</sequence>
<accession>A0A9P0MYX0</accession>
<evidence type="ECO:0000313" key="3">
    <source>
        <dbReference type="Proteomes" id="UP001153321"/>
    </source>
</evidence>
<keyword evidence="3" id="KW-1185">Reference proteome</keyword>
<dbReference type="AlphaFoldDB" id="A0A9P0MYX0"/>
<protein>
    <submittedName>
        <fullName evidence="2">Uncharacterized protein</fullName>
    </submittedName>
</protein>
<name>A0A9P0MYX0_SPOLI</name>
<evidence type="ECO:0000256" key="1">
    <source>
        <dbReference type="SAM" id="MobiDB-lite"/>
    </source>
</evidence>
<proteinExistence type="predicted"/>
<dbReference type="EMBL" id="LR824544">
    <property type="protein sequence ID" value="CAH1636382.1"/>
    <property type="molecule type" value="Genomic_DNA"/>
</dbReference>